<dbReference type="RefSeq" id="XP_025547113.1">
    <property type="nucleotide sequence ID" value="XM_025692124.1"/>
</dbReference>
<protein>
    <submittedName>
        <fullName evidence="2">Uncharacterized protein</fullName>
    </submittedName>
</protein>
<keyword evidence="3" id="KW-1185">Reference proteome</keyword>
<feature type="non-terminal residue" evidence="2">
    <location>
        <position position="642"/>
    </location>
</feature>
<dbReference type="OrthoDB" id="4227485at2759"/>
<dbReference type="Proteomes" id="UP000248961">
    <property type="component" value="Unassembled WGS sequence"/>
</dbReference>
<feature type="compositionally biased region" description="Basic and acidic residues" evidence="1">
    <location>
        <begin position="610"/>
        <end position="642"/>
    </location>
</feature>
<organism evidence="2 3">
    <name type="scientific">Aspergillus homomorphus (strain CBS 101889)</name>
    <dbReference type="NCBI Taxonomy" id="1450537"/>
    <lineage>
        <taxon>Eukaryota</taxon>
        <taxon>Fungi</taxon>
        <taxon>Dikarya</taxon>
        <taxon>Ascomycota</taxon>
        <taxon>Pezizomycotina</taxon>
        <taxon>Eurotiomycetes</taxon>
        <taxon>Eurotiomycetidae</taxon>
        <taxon>Eurotiales</taxon>
        <taxon>Aspergillaceae</taxon>
        <taxon>Aspergillus</taxon>
        <taxon>Aspergillus subgen. Circumdati</taxon>
    </lineage>
</organism>
<dbReference type="Pfam" id="PF12520">
    <property type="entry name" value="DUF3723"/>
    <property type="match status" value="1"/>
</dbReference>
<dbReference type="EMBL" id="KZ824321">
    <property type="protein sequence ID" value="RAL07959.1"/>
    <property type="molecule type" value="Genomic_DNA"/>
</dbReference>
<feature type="region of interest" description="Disordered" evidence="1">
    <location>
        <begin position="598"/>
        <end position="642"/>
    </location>
</feature>
<evidence type="ECO:0000313" key="2">
    <source>
        <dbReference type="EMBL" id="RAL07959.1"/>
    </source>
</evidence>
<sequence length="642" mass="73490">MEEIVFSQVERQLAAEQQLKYQGTARVELSQIFIDSLGDQEIDQKNVERLSQIFLKNGCRRLRIRNHVTAIIPKHCLDRACRAASVTSEQLKSSRQNPPLLAFPNLRLQCIHGKHRLKAAAETLPPSDRWWTVDLYLDDISLELRNALADEYGDEKHPSDGEIYRKYRYYQRENNALSQERWLLRLSENKASRIKQLNSTKNSHLCAALNKLLAIPGLWNGLSLGSMNSVMALKCDEEIIHYLTHIKNFWAALVDHDSDKMSRIDTHTVETLQLYAPRASDVDQKIVEGRILSGEVFSNFSRSERAAILENLQVNEDCEGVIPSLTTFFHDINYLKLCADGVERLVELNGKYPTVRSALINSFQPQSTGDEYLIQTSENNFRRHSGPKEERLMFGYRQLWMYAMRHYPDMPREIRCDQKSRTAQAKGRAKADDQVIFNMAVLARKLGFRSPQIMAILKESPDLKIALDALLRARKSSNYTYGDENLRTLSKQIVRCFARAVPIETTPALSRTGQAIALRERCGAPPADIQPLECSGIFLDQLHSPVVKQRILSSMEVRRSVYYAFFGKPSDSTLSVDEAYSPLFVPSTELDIQFQSSFHDTPFSDSSDSPFRDRPPVSGTGEERNQRELERHSRRPEQQHQQ</sequence>
<dbReference type="AlphaFoldDB" id="A0A395HKB8"/>
<dbReference type="VEuPathDB" id="FungiDB:BO97DRAFT_355130"/>
<evidence type="ECO:0000313" key="3">
    <source>
        <dbReference type="Proteomes" id="UP000248961"/>
    </source>
</evidence>
<dbReference type="InterPro" id="IPR022198">
    <property type="entry name" value="DUF3723"/>
</dbReference>
<evidence type="ECO:0000256" key="1">
    <source>
        <dbReference type="SAM" id="MobiDB-lite"/>
    </source>
</evidence>
<dbReference type="GeneID" id="37196413"/>
<proteinExistence type="predicted"/>
<accession>A0A395HKB8</accession>
<reference evidence="2 3" key="1">
    <citation type="submission" date="2018-02" db="EMBL/GenBank/DDBJ databases">
        <title>The genomes of Aspergillus section Nigri reveals drivers in fungal speciation.</title>
        <authorList>
            <consortium name="DOE Joint Genome Institute"/>
            <person name="Vesth T.C."/>
            <person name="Nybo J."/>
            <person name="Theobald S."/>
            <person name="Brandl J."/>
            <person name="Frisvad J.C."/>
            <person name="Nielsen K.F."/>
            <person name="Lyhne E.K."/>
            <person name="Kogle M.E."/>
            <person name="Kuo A."/>
            <person name="Riley R."/>
            <person name="Clum A."/>
            <person name="Nolan M."/>
            <person name="Lipzen A."/>
            <person name="Salamov A."/>
            <person name="Henrissat B."/>
            <person name="Wiebenga A."/>
            <person name="De vries R.P."/>
            <person name="Grigoriev I.V."/>
            <person name="Mortensen U.H."/>
            <person name="Andersen M.R."/>
            <person name="Baker S.E."/>
        </authorList>
    </citation>
    <scope>NUCLEOTIDE SEQUENCE [LARGE SCALE GENOMIC DNA]</scope>
    <source>
        <strain evidence="2 3">CBS 101889</strain>
    </source>
</reference>
<gene>
    <name evidence="2" type="ORF">BO97DRAFT_355130</name>
</gene>
<name>A0A395HKB8_ASPHC</name>
<dbReference type="STRING" id="1450537.A0A395HKB8"/>
<feature type="compositionally biased region" description="Low complexity" evidence="1">
    <location>
        <begin position="598"/>
        <end position="609"/>
    </location>
</feature>